<dbReference type="RefSeq" id="WP_119054625.1">
    <property type="nucleotide sequence ID" value="NZ_CP032157.1"/>
</dbReference>
<dbReference type="SUPFAM" id="SSF69047">
    <property type="entry name" value="Hypothetical protein YjbJ"/>
    <property type="match status" value="1"/>
</dbReference>
<keyword evidence="2" id="KW-1185">Reference proteome</keyword>
<dbReference type="Gene3D" id="1.10.1470.10">
    <property type="entry name" value="YjbJ"/>
    <property type="match status" value="1"/>
</dbReference>
<evidence type="ECO:0008006" key="3">
    <source>
        <dbReference type="Google" id="ProtNLM"/>
    </source>
</evidence>
<reference evidence="1 2" key="1">
    <citation type="submission" date="2018-09" db="EMBL/GenBank/DDBJ databases">
        <title>Genome sequencing of strain 6GH32-13.</title>
        <authorList>
            <person name="Weon H.-Y."/>
            <person name="Heo J."/>
            <person name="Kwon S.-W."/>
        </authorList>
    </citation>
    <scope>NUCLEOTIDE SEQUENCE [LARGE SCALE GENOMIC DNA]</scope>
    <source>
        <strain evidence="1 2">5GH32-13</strain>
    </source>
</reference>
<name>A0A3B7MZU7_9BACT</name>
<dbReference type="AlphaFoldDB" id="A0A3B7MZU7"/>
<dbReference type="KEGG" id="pseg:D3H65_23365"/>
<protein>
    <recommendedName>
        <fullName evidence="3">General stress protein CsbD</fullName>
    </recommendedName>
</protein>
<evidence type="ECO:0000313" key="1">
    <source>
        <dbReference type="EMBL" id="AXY78749.1"/>
    </source>
</evidence>
<organism evidence="1 2">
    <name type="scientific">Paraflavitalea soli</name>
    <dbReference type="NCBI Taxonomy" id="2315862"/>
    <lineage>
        <taxon>Bacteria</taxon>
        <taxon>Pseudomonadati</taxon>
        <taxon>Bacteroidota</taxon>
        <taxon>Chitinophagia</taxon>
        <taxon>Chitinophagales</taxon>
        <taxon>Chitinophagaceae</taxon>
        <taxon>Paraflavitalea</taxon>
    </lineage>
</organism>
<accession>A0A3B7MZU7</accession>
<dbReference type="OrthoDB" id="678790at2"/>
<dbReference type="Proteomes" id="UP000263900">
    <property type="component" value="Chromosome"/>
</dbReference>
<proteinExistence type="predicted"/>
<gene>
    <name evidence="1" type="ORF">D3H65_23365</name>
</gene>
<dbReference type="EMBL" id="CP032157">
    <property type="protein sequence ID" value="AXY78749.1"/>
    <property type="molecule type" value="Genomic_DNA"/>
</dbReference>
<evidence type="ECO:0000313" key="2">
    <source>
        <dbReference type="Proteomes" id="UP000263900"/>
    </source>
</evidence>
<dbReference type="InterPro" id="IPR036629">
    <property type="entry name" value="YjbJ_sf"/>
</dbReference>
<sequence>MENNKLTLHAPWEEVKEKIKERVIGLTDEDLAYEEGHEDALLDRLARKMNRSTEEVKQFIESISFNKDIAS</sequence>